<dbReference type="EMBL" id="CACVAS010000117">
    <property type="protein sequence ID" value="CAA6823084.1"/>
    <property type="molecule type" value="Genomic_DNA"/>
</dbReference>
<gene>
    <name evidence="4" type="ORF">HELGO_WM872</name>
</gene>
<keyword evidence="2" id="KW-0813">Transport</keyword>
<evidence type="ECO:0000313" key="4">
    <source>
        <dbReference type="EMBL" id="CAA6823084.1"/>
    </source>
</evidence>
<dbReference type="InterPro" id="IPR006127">
    <property type="entry name" value="ZnuA-like"/>
</dbReference>
<evidence type="ECO:0000256" key="1">
    <source>
        <dbReference type="ARBA" id="ARBA00011028"/>
    </source>
</evidence>
<dbReference type="PANTHER" id="PTHR42953">
    <property type="entry name" value="HIGH-AFFINITY ZINC UPTAKE SYSTEM PROTEIN ZNUA-RELATED"/>
    <property type="match status" value="1"/>
</dbReference>
<comment type="similarity">
    <text evidence="1">Belongs to the bacterial solute-binding protein 9 family.</text>
</comment>
<dbReference type="InterPro" id="IPR050492">
    <property type="entry name" value="Bact_metal-bind_prot9"/>
</dbReference>
<evidence type="ECO:0000256" key="2">
    <source>
        <dbReference type="ARBA" id="ARBA00022448"/>
    </source>
</evidence>
<dbReference type="PANTHER" id="PTHR42953:SF3">
    <property type="entry name" value="HIGH-AFFINITY ZINC UPTAKE SYSTEM PROTEIN ZNUA"/>
    <property type="match status" value="1"/>
</dbReference>
<dbReference type="AlphaFoldDB" id="A0A6S6TUL0"/>
<dbReference type="Pfam" id="PF01297">
    <property type="entry name" value="ZnuA"/>
    <property type="match status" value="1"/>
</dbReference>
<accession>A0A6S6TUL0</accession>
<dbReference type="Gene3D" id="3.40.50.1980">
    <property type="entry name" value="Nitrogenase molybdenum iron protein domain"/>
    <property type="match status" value="2"/>
</dbReference>
<dbReference type="GO" id="GO:0046872">
    <property type="term" value="F:metal ion binding"/>
    <property type="evidence" value="ECO:0007669"/>
    <property type="project" value="InterPro"/>
</dbReference>
<organism evidence="4">
    <name type="scientific">uncultured Sulfurovum sp</name>
    <dbReference type="NCBI Taxonomy" id="269237"/>
    <lineage>
        <taxon>Bacteria</taxon>
        <taxon>Pseudomonadati</taxon>
        <taxon>Campylobacterota</taxon>
        <taxon>Epsilonproteobacteria</taxon>
        <taxon>Campylobacterales</taxon>
        <taxon>Sulfurovaceae</taxon>
        <taxon>Sulfurovum</taxon>
        <taxon>environmental samples</taxon>
    </lineage>
</organism>
<dbReference type="GO" id="GO:0030001">
    <property type="term" value="P:metal ion transport"/>
    <property type="evidence" value="ECO:0007669"/>
    <property type="project" value="InterPro"/>
</dbReference>
<keyword evidence="3" id="KW-0732">Signal</keyword>
<name>A0A6S6TUL0_9BACT</name>
<reference evidence="4" key="1">
    <citation type="submission" date="2020-01" db="EMBL/GenBank/DDBJ databases">
        <authorList>
            <person name="Meier V. D."/>
            <person name="Meier V D."/>
        </authorList>
    </citation>
    <scope>NUCLEOTIDE SEQUENCE</scope>
    <source>
        <strain evidence="4">HLG_WM_MAG_01</strain>
    </source>
</reference>
<evidence type="ECO:0000256" key="3">
    <source>
        <dbReference type="ARBA" id="ARBA00022729"/>
    </source>
</evidence>
<sequence length="301" mass="34353">MTISIYFNMHKMILIYLLTTTYIFSNINAIVSIVPQKVFLEAIGGDKVNISLMVKPGSSPHAYEPKASQMVSIAKASLYFSIGVEFEDVWLAKFSSLNGNMKIIDTTKNIEKIPMTAHSHHQHAHNGHQCKVNHTTDDTVSSLDPHIWTTPKNVRIIAQNMFDALVKYDEKNREYYKNNLNDFLEHLKQTDHTITSLLRTLKKERSFMVFHPSWGYFAKEYHLEQIAVEVEGKSPKPRELVQLIYKARDKGVKAIFTQPEFSDTSAKIIASELNIPVVKITPMATNWSENLIQMVKVITGK</sequence>
<proteinExistence type="inferred from homology"/>
<dbReference type="SUPFAM" id="SSF53807">
    <property type="entry name" value="Helical backbone' metal receptor"/>
    <property type="match status" value="1"/>
</dbReference>
<protein>
    <submittedName>
        <fullName evidence="4">Zinc ABC transporter, periplasmic-binding protein ZnuA</fullName>
    </submittedName>
</protein>